<reference evidence="1 2" key="2">
    <citation type="submission" date="2016-06" db="EMBL/GenBank/DDBJ databases">
        <title>Pedobacter psychrophilus sp. nov., isolated from Antarctic fragmentary rock.</title>
        <authorList>
            <person name="Svec P."/>
        </authorList>
    </citation>
    <scope>NUCLEOTIDE SEQUENCE [LARGE SCALE GENOMIC DNA]</scope>
    <source>
        <strain evidence="1 2">CCM 8644</strain>
    </source>
</reference>
<dbReference type="Proteomes" id="UP000078459">
    <property type="component" value="Unassembled WGS sequence"/>
</dbReference>
<dbReference type="EMBL" id="LWHJ01000027">
    <property type="protein sequence ID" value="OAQ39819.1"/>
    <property type="molecule type" value="Genomic_DNA"/>
</dbReference>
<comment type="caution">
    <text evidence="1">The sequence shown here is derived from an EMBL/GenBank/DDBJ whole genome shotgun (WGS) entry which is preliminary data.</text>
</comment>
<evidence type="ECO:0000313" key="1">
    <source>
        <dbReference type="EMBL" id="OAQ39819.1"/>
    </source>
</evidence>
<gene>
    <name evidence="1" type="ORF">A5893_09595</name>
</gene>
<accession>A0A179DH50</accession>
<dbReference type="OrthoDB" id="797404at2"/>
<evidence type="ECO:0000313" key="2">
    <source>
        <dbReference type="Proteomes" id="UP000078459"/>
    </source>
</evidence>
<proteinExistence type="predicted"/>
<dbReference type="RefSeq" id="WP_068822436.1">
    <property type="nucleotide sequence ID" value="NZ_LWHJ01000027.1"/>
</dbReference>
<name>A0A179DH50_9SPHI</name>
<organism evidence="1 2">
    <name type="scientific">Pedobacter psychrophilus</name>
    <dbReference type="NCBI Taxonomy" id="1826909"/>
    <lineage>
        <taxon>Bacteria</taxon>
        <taxon>Pseudomonadati</taxon>
        <taxon>Bacteroidota</taxon>
        <taxon>Sphingobacteriia</taxon>
        <taxon>Sphingobacteriales</taxon>
        <taxon>Sphingobacteriaceae</taxon>
        <taxon>Pedobacter</taxon>
    </lineage>
</organism>
<dbReference type="AlphaFoldDB" id="A0A179DH50"/>
<sequence>MTTIKNVQPLSAEDLYDLLKKEFAAYADSKMDSGLSIEYAHVHDIINVSFPEVLEGNAFTIIVSDDELTLERNEENVDYDTELLEGYLVDFLKEKCE</sequence>
<protein>
    <submittedName>
        <fullName evidence="1">Uncharacterized protein</fullName>
    </submittedName>
</protein>
<keyword evidence="2" id="KW-1185">Reference proteome</keyword>
<reference evidence="1 2" key="1">
    <citation type="submission" date="2016-04" db="EMBL/GenBank/DDBJ databases">
        <authorList>
            <person name="Evans L.H."/>
            <person name="Alamgir A."/>
            <person name="Owens N."/>
            <person name="Weber N.D."/>
            <person name="Virtaneva K."/>
            <person name="Barbian K."/>
            <person name="Babar A."/>
            <person name="Rosenke K."/>
        </authorList>
    </citation>
    <scope>NUCLEOTIDE SEQUENCE [LARGE SCALE GENOMIC DNA]</scope>
    <source>
        <strain evidence="1 2">CCM 8644</strain>
    </source>
</reference>